<accession>A0A0R3WUE8</accession>
<name>A0A0R3WUE8_HYDTA</name>
<dbReference type="AlphaFoldDB" id="A0A0R3WUE8"/>
<proteinExistence type="predicted"/>
<feature type="region of interest" description="Disordered" evidence="1">
    <location>
        <begin position="10"/>
        <end position="55"/>
    </location>
</feature>
<gene>
    <name evidence="2" type="ORF">TTAC_LOCUS4373</name>
</gene>
<dbReference type="EMBL" id="UYWX01004256">
    <property type="protein sequence ID" value="VDM24787.1"/>
    <property type="molecule type" value="Genomic_DNA"/>
</dbReference>
<evidence type="ECO:0000313" key="3">
    <source>
        <dbReference type="Proteomes" id="UP000274429"/>
    </source>
</evidence>
<protein>
    <submittedName>
        <fullName evidence="4">F-box domain-containing protein</fullName>
    </submittedName>
</protein>
<reference evidence="4" key="1">
    <citation type="submission" date="2017-02" db="UniProtKB">
        <authorList>
            <consortium name="WormBaseParasite"/>
        </authorList>
    </citation>
    <scope>IDENTIFICATION</scope>
</reference>
<evidence type="ECO:0000313" key="2">
    <source>
        <dbReference type="EMBL" id="VDM24787.1"/>
    </source>
</evidence>
<reference evidence="2 3" key="2">
    <citation type="submission" date="2018-11" db="EMBL/GenBank/DDBJ databases">
        <authorList>
            <consortium name="Pathogen Informatics"/>
        </authorList>
    </citation>
    <scope>NUCLEOTIDE SEQUENCE [LARGE SCALE GENOMIC DNA]</scope>
</reference>
<dbReference type="Proteomes" id="UP000274429">
    <property type="component" value="Unassembled WGS sequence"/>
</dbReference>
<feature type="compositionally biased region" description="Polar residues" evidence="1">
    <location>
        <begin position="15"/>
        <end position="50"/>
    </location>
</feature>
<dbReference type="WBParaSite" id="TTAC_0000438801-mRNA-1">
    <property type="protein sequence ID" value="TTAC_0000438801-mRNA-1"/>
    <property type="gene ID" value="TTAC_0000438801"/>
</dbReference>
<keyword evidence="3" id="KW-1185">Reference proteome</keyword>
<sequence length="143" mass="15622">MLLAGAVERRRAMSLNRNNNSSPETRSHETGNSTDSANNTSPRNSSSQDSTIEETGGSSVKAFEFASDEMIARVLASCPRARQIASYAGQRSFRTVVGQVIIHWKLLSFPDVSLCVETDTDLSVAQTWPESVIFIKTQLNVKG</sequence>
<organism evidence="4">
    <name type="scientific">Hydatigena taeniaeformis</name>
    <name type="common">Feline tapeworm</name>
    <name type="synonym">Taenia taeniaeformis</name>
    <dbReference type="NCBI Taxonomy" id="6205"/>
    <lineage>
        <taxon>Eukaryota</taxon>
        <taxon>Metazoa</taxon>
        <taxon>Spiralia</taxon>
        <taxon>Lophotrochozoa</taxon>
        <taxon>Platyhelminthes</taxon>
        <taxon>Cestoda</taxon>
        <taxon>Eucestoda</taxon>
        <taxon>Cyclophyllidea</taxon>
        <taxon>Taeniidae</taxon>
        <taxon>Hydatigera</taxon>
    </lineage>
</organism>
<evidence type="ECO:0000313" key="4">
    <source>
        <dbReference type="WBParaSite" id="TTAC_0000438801-mRNA-1"/>
    </source>
</evidence>
<dbReference type="STRING" id="6205.A0A0R3WUE8"/>
<evidence type="ECO:0000256" key="1">
    <source>
        <dbReference type="SAM" id="MobiDB-lite"/>
    </source>
</evidence>